<evidence type="ECO:0000256" key="3">
    <source>
        <dbReference type="ARBA" id="ARBA00023163"/>
    </source>
</evidence>
<accession>A0A834WLD4</accession>
<evidence type="ECO:0000256" key="2">
    <source>
        <dbReference type="ARBA" id="ARBA00023015"/>
    </source>
</evidence>
<proteinExistence type="inferred from homology"/>
<dbReference type="PANTHER" id="PTHR11064:SF115">
    <property type="entry name" value="NUCLEAR TRANSCRIPTION FACTOR Y SUBUNIT B-9"/>
    <property type="match status" value="1"/>
</dbReference>
<dbReference type="OrthoDB" id="386949at2759"/>
<feature type="region of interest" description="Disordered" evidence="4">
    <location>
        <begin position="1"/>
        <end position="26"/>
    </location>
</feature>
<dbReference type="InterPro" id="IPR027113">
    <property type="entry name" value="Transc_fact_NFYB/HAP3"/>
</dbReference>
<keyword evidence="2" id="KW-0805">Transcription regulation</keyword>
<dbReference type="AlphaFoldDB" id="A0A834WLD4"/>
<gene>
    <name evidence="6" type="ORF">G2W53_026559</name>
</gene>
<organism evidence="6 7">
    <name type="scientific">Senna tora</name>
    <dbReference type="NCBI Taxonomy" id="362788"/>
    <lineage>
        <taxon>Eukaryota</taxon>
        <taxon>Viridiplantae</taxon>
        <taxon>Streptophyta</taxon>
        <taxon>Embryophyta</taxon>
        <taxon>Tracheophyta</taxon>
        <taxon>Spermatophyta</taxon>
        <taxon>Magnoliopsida</taxon>
        <taxon>eudicotyledons</taxon>
        <taxon>Gunneridae</taxon>
        <taxon>Pentapetalae</taxon>
        <taxon>rosids</taxon>
        <taxon>fabids</taxon>
        <taxon>Fabales</taxon>
        <taxon>Fabaceae</taxon>
        <taxon>Caesalpinioideae</taxon>
        <taxon>Cassia clade</taxon>
        <taxon>Senna</taxon>
    </lineage>
</organism>
<sequence length="116" mass="13023">MEGGEGPSFPFGQHQYKNPAVAMPTTQIQDVDATNAGINEEQPAPHAVVRESIHCIPLANMTRIMRQILPQNTRISKDDKQTLQVCVSAFIRFFTNKAKEQCHQDCRITITPDDML</sequence>
<protein>
    <submittedName>
        <fullName evidence="6">Nuclear transcription factor Y subunit B-1</fullName>
    </submittedName>
</protein>
<dbReference type="GO" id="GO:0001228">
    <property type="term" value="F:DNA-binding transcription activator activity, RNA polymerase II-specific"/>
    <property type="evidence" value="ECO:0007669"/>
    <property type="project" value="InterPro"/>
</dbReference>
<feature type="domain" description="Transcription factor CBF/NF-Y/archaeal histone" evidence="5">
    <location>
        <begin position="56"/>
        <end position="115"/>
    </location>
</feature>
<name>A0A834WLD4_9FABA</name>
<keyword evidence="3" id="KW-0804">Transcription</keyword>
<evidence type="ECO:0000256" key="4">
    <source>
        <dbReference type="SAM" id="MobiDB-lite"/>
    </source>
</evidence>
<dbReference type="GO" id="GO:0016602">
    <property type="term" value="C:CCAAT-binding factor complex"/>
    <property type="evidence" value="ECO:0007669"/>
    <property type="project" value="InterPro"/>
</dbReference>
<dbReference type="SUPFAM" id="SSF47113">
    <property type="entry name" value="Histone-fold"/>
    <property type="match status" value="1"/>
</dbReference>
<dbReference type="Proteomes" id="UP000634136">
    <property type="component" value="Unassembled WGS sequence"/>
</dbReference>
<dbReference type="InterPro" id="IPR003958">
    <property type="entry name" value="CBFA_NFYB_domain"/>
</dbReference>
<evidence type="ECO:0000256" key="1">
    <source>
        <dbReference type="ARBA" id="ARBA00009053"/>
    </source>
</evidence>
<dbReference type="GO" id="GO:0000978">
    <property type="term" value="F:RNA polymerase II cis-regulatory region sequence-specific DNA binding"/>
    <property type="evidence" value="ECO:0007669"/>
    <property type="project" value="TreeGrafter"/>
</dbReference>
<evidence type="ECO:0000313" key="6">
    <source>
        <dbReference type="EMBL" id="KAF7821104.1"/>
    </source>
</evidence>
<evidence type="ECO:0000313" key="7">
    <source>
        <dbReference type="Proteomes" id="UP000634136"/>
    </source>
</evidence>
<dbReference type="InterPro" id="IPR009072">
    <property type="entry name" value="Histone-fold"/>
</dbReference>
<dbReference type="Pfam" id="PF00808">
    <property type="entry name" value="CBFD_NFYB_HMF"/>
    <property type="match status" value="1"/>
</dbReference>
<reference evidence="6" key="1">
    <citation type="submission" date="2020-09" db="EMBL/GenBank/DDBJ databases">
        <title>Genome-Enabled Discovery of Anthraquinone Biosynthesis in Senna tora.</title>
        <authorList>
            <person name="Kang S.-H."/>
            <person name="Pandey R.P."/>
            <person name="Lee C.-M."/>
            <person name="Sim J.-S."/>
            <person name="Jeong J.-T."/>
            <person name="Choi B.-S."/>
            <person name="Jung M."/>
            <person name="Ginzburg D."/>
            <person name="Zhao K."/>
            <person name="Won S.Y."/>
            <person name="Oh T.-J."/>
            <person name="Yu Y."/>
            <person name="Kim N.-H."/>
            <person name="Lee O.R."/>
            <person name="Lee T.-H."/>
            <person name="Bashyal P."/>
            <person name="Kim T.-S."/>
            <person name="Lee W.-H."/>
            <person name="Kawkins C."/>
            <person name="Kim C.-K."/>
            <person name="Kim J.S."/>
            <person name="Ahn B.O."/>
            <person name="Rhee S.Y."/>
            <person name="Sohng J.K."/>
        </authorList>
    </citation>
    <scope>NUCLEOTIDE SEQUENCE</scope>
    <source>
        <tissue evidence="6">Leaf</tissue>
    </source>
</reference>
<comment type="caution">
    <text evidence="6">The sequence shown here is derived from an EMBL/GenBank/DDBJ whole genome shotgun (WGS) entry which is preliminary data.</text>
</comment>
<comment type="similarity">
    <text evidence="1">Belongs to the NFYB/HAP3 subunit family.</text>
</comment>
<keyword evidence="7" id="KW-1185">Reference proteome</keyword>
<dbReference type="GO" id="GO:0046982">
    <property type="term" value="F:protein heterodimerization activity"/>
    <property type="evidence" value="ECO:0007669"/>
    <property type="project" value="InterPro"/>
</dbReference>
<evidence type="ECO:0000259" key="5">
    <source>
        <dbReference type="Pfam" id="PF00808"/>
    </source>
</evidence>
<dbReference type="EMBL" id="JAAIUW010000008">
    <property type="protein sequence ID" value="KAF7821104.1"/>
    <property type="molecule type" value="Genomic_DNA"/>
</dbReference>
<dbReference type="Gene3D" id="1.10.20.10">
    <property type="entry name" value="Histone, subunit A"/>
    <property type="match status" value="1"/>
</dbReference>
<dbReference type="PANTHER" id="PTHR11064">
    <property type="entry name" value="CCAAT-BINDING TRANSCRIPTION FACTOR-RELATED"/>
    <property type="match status" value="1"/>
</dbReference>